<name>A0AC61NDA3_9BACT</name>
<dbReference type="EMBL" id="CP081303">
    <property type="protein sequence ID" value="QZE13518.1"/>
    <property type="molecule type" value="Genomic_DNA"/>
</dbReference>
<evidence type="ECO:0000313" key="1">
    <source>
        <dbReference type="EMBL" id="QZE13518.1"/>
    </source>
</evidence>
<proteinExistence type="predicted"/>
<gene>
    <name evidence="1" type="ORF">K4L44_13170</name>
</gene>
<keyword evidence="2" id="KW-1185">Reference proteome</keyword>
<organism evidence="1 2">
    <name type="scientific">Halosquirtibacter laminarini</name>
    <dbReference type="NCBI Taxonomy" id="3374600"/>
    <lineage>
        <taxon>Bacteria</taxon>
        <taxon>Pseudomonadati</taxon>
        <taxon>Bacteroidota</taxon>
        <taxon>Bacteroidia</taxon>
        <taxon>Marinilabiliales</taxon>
        <taxon>Prolixibacteraceae</taxon>
        <taxon>Halosquirtibacter</taxon>
    </lineage>
</organism>
<sequence length="532" mass="58560">MIKNLLLFLVAVLSLNSAYAQEEETVLFYPTMTYLKGAHGVNGQTIEGTAPGTDQVWYRIKAVSQDSIAYSRPASTNEYKHIKISAARTSDKTYDVLKTYLVLDEVDLSSAIGNINLDFYTRTFSSDKTGSCEIKLLASTSYVVGDVANLSNNWVDITTDSFKNNLKQYQQKDIYSRNTVSLNVFAGQKVTIAIEYSCPIASGDAPILAPLGVMFGDFRISSSLDDSSYAEFSNTNFDDASFGVTPSAGYGVCSIKEYTFGPDGAQFEKITVNIPATDNEKTFYVQQSSSTHNFGKEGDDRFGEDNRYVRVVGKSLAGNKAFLISPEMDFTDSESVYIEFKNALRYGKYANTSIKLLVIEGYTGYDGDGDPLDQIDASAITDISSRVNWSKDVVTGQHEKPNWVNSGKVNLSDFAGKKIRYAFTVEMLDAANTTNVFLDDIKVFVDGIANSVDGFKKNAWTIYPNPVESQFNIHGSEAVNRVEVYSILGNKVADWTIDSQVGVDASTLDAGLYILKLYGVRGTTSIQKLIKR</sequence>
<dbReference type="Proteomes" id="UP000826212">
    <property type="component" value="Chromosome"/>
</dbReference>
<reference evidence="1" key="1">
    <citation type="submission" date="2021-08" db="EMBL/GenBank/DDBJ databases">
        <title>Novel anaerobic bacterium isolated from sea squirt in East Sea, Republic of Korea.</title>
        <authorList>
            <person name="Nguyen T.H."/>
            <person name="Li Z."/>
            <person name="Lee Y.-J."/>
            <person name="Ko J."/>
            <person name="Kim S.-G."/>
        </authorList>
    </citation>
    <scope>NUCLEOTIDE SEQUENCE</scope>
    <source>
        <strain evidence="1">KCTC 25031</strain>
    </source>
</reference>
<protein>
    <submittedName>
        <fullName evidence="1">T9SS type A sorting domain-containing protein</fullName>
    </submittedName>
</protein>
<evidence type="ECO:0000313" key="2">
    <source>
        <dbReference type="Proteomes" id="UP000826212"/>
    </source>
</evidence>
<accession>A0AC61NDA3</accession>